<dbReference type="AlphaFoldDB" id="A0A2P6U1Z0"/>
<dbReference type="InterPro" id="IPR036612">
    <property type="entry name" value="KH_dom_type_1_sf"/>
</dbReference>
<evidence type="ECO:0000259" key="3">
    <source>
        <dbReference type="SMART" id="SM00322"/>
    </source>
</evidence>
<dbReference type="PANTHER" id="PTHR13360:SF1">
    <property type="entry name" value="ACTIVATING SIGNAL COINTEGRATOR 1 COMPLEX SUBUNIT 1"/>
    <property type="match status" value="1"/>
</dbReference>
<dbReference type="InterPro" id="IPR019510">
    <property type="entry name" value="AKAP7-like_phosphoesterase"/>
</dbReference>
<feature type="region of interest" description="Disordered" evidence="2">
    <location>
        <begin position="26"/>
        <end position="78"/>
    </location>
</feature>
<dbReference type="STRING" id="3076.A0A2P6U1Z0"/>
<keyword evidence="1" id="KW-0694">RNA-binding</keyword>
<dbReference type="GO" id="GO:0003723">
    <property type="term" value="F:RNA binding"/>
    <property type="evidence" value="ECO:0007669"/>
    <property type="project" value="UniProtKB-UniRule"/>
</dbReference>
<dbReference type="Proteomes" id="UP000239899">
    <property type="component" value="Unassembled WGS sequence"/>
</dbReference>
<organism evidence="4 5">
    <name type="scientific">Chlorella sorokiniana</name>
    <name type="common">Freshwater green alga</name>
    <dbReference type="NCBI Taxonomy" id="3076"/>
    <lineage>
        <taxon>Eukaryota</taxon>
        <taxon>Viridiplantae</taxon>
        <taxon>Chlorophyta</taxon>
        <taxon>core chlorophytes</taxon>
        <taxon>Trebouxiophyceae</taxon>
        <taxon>Chlorellales</taxon>
        <taxon>Chlorellaceae</taxon>
        <taxon>Chlorella clade</taxon>
        <taxon>Chlorella</taxon>
    </lineage>
</organism>
<feature type="region of interest" description="Disordered" evidence="2">
    <location>
        <begin position="326"/>
        <end position="361"/>
    </location>
</feature>
<dbReference type="Gene3D" id="3.90.1140.10">
    <property type="entry name" value="Cyclic phosphodiesterase"/>
    <property type="match status" value="1"/>
</dbReference>
<feature type="domain" description="K Homology" evidence="3">
    <location>
        <begin position="87"/>
        <end position="156"/>
    </location>
</feature>
<gene>
    <name evidence="4" type="ORF">C2E21_0842</name>
</gene>
<protein>
    <submittedName>
        <fullName evidence="4">Activating signal cointegrator 1 complex subunit 1</fullName>
    </submittedName>
</protein>
<dbReference type="CDD" id="cd22419">
    <property type="entry name" value="KH-I_ASCC1"/>
    <property type="match status" value="1"/>
</dbReference>
<dbReference type="Pfam" id="PF10469">
    <property type="entry name" value="AKAP7_NLS"/>
    <property type="match status" value="1"/>
</dbReference>
<dbReference type="SUPFAM" id="SSF54791">
    <property type="entry name" value="Eukaryotic type KH-domain (KH-domain type I)"/>
    <property type="match status" value="1"/>
</dbReference>
<dbReference type="GO" id="GO:0005634">
    <property type="term" value="C:nucleus"/>
    <property type="evidence" value="ECO:0007669"/>
    <property type="project" value="TreeGrafter"/>
</dbReference>
<dbReference type="InterPro" id="IPR009210">
    <property type="entry name" value="ASCC1"/>
</dbReference>
<evidence type="ECO:0000313" key="5">
    <source>
        <dbReference type="Proteomes" id="UP000239899"/>
    </source>
</evidence>
<comment type="caution">
    <text evidence="4">The sequence shown here is derived from an EMBL/GenBank/DDBJ whole genome shotgun (WGS) entry which is preliminary data.</text>
</comment>
<evidence type="ECO:0000313" key="4">
    <source>
        <dbReference type="EMBL" id="PRW60326.1"/>
    </source>
</evidence>
<name>A0A2P6U1Z0_CHLSO</name>
<dbReference type="Gene3D" id="3.30.1370.10">
    <property type="entry name" value="K Homology domain, type 1"/>
    <property type="match status" value="1"/>
</dbReference>
<dbReference type="InterPro" id="IPR004087">
    <property type="entry name" value="KH_dom"/>
</dbReference>
<accession>A0A2P6U1Z0</accession>
<dbReference type="GO" id="GO:0006355">
    <property type="term" value="P:regulation of DNA-templated transcription"/>
    <property type="evidence" value="ECO:0007669"/>
    <property type="project" value="TreeGrafter"/>
</dbReference>
<dbReference type="InterPro" id="IPR004088">
    <property type="entry name" value="KH_dom_type_1"/>
</dbReference>
<feature type="compositionally biased region" description="Gly residues" evidence="2">
    <location>
        <begin position="57"/>
        <end position="72"/>
    </location>
</feature>
<dbReference type="PANTHER" id="PTHR13360">
    <property type="entry name" value="ACTIVATING SIGNAL COINTEGRATOR 1 COMPLEX SUBUNIT 1"/>
    <property type="match status" value="1"/>
</dbReference>
<dbReference type="Pfam" id="PF00013">
    <property type="entry name" value="KH_1"/>
    <property type="match status" value="1"/>
</dbReference>
<evidence type="ECO:0000256" key="2">
    <source>
        <dbReference type="SAM" id="MobiDB-lite"/>
    </source>
</evidence>
<dbReference type="SMART" id="SM00322">
    <property type="entry name" value="KH"/>
    <property type="match status" value="1"/>
</dbReference>
<proteinExistence type="predicted"/>
<feature type="compositionally biased region" description="Low complexity" evidence="2">
    <location>
        <begin position="338"/>
        <end position="358"/>
    </location>
</feature>
<dbReference type="EMBL" id="LHPG02000002">
    <property type="protein sequence ID" value="PRW60326.1"/>
    <property type="molecule type" value="Genomic_DNA"/>
</dbReference>
<reference evidence="4 5" key="1">
    <citation type="journal article" date="2018" name="Plant J.">
        <title>Genome sequences of Chlorella sorokiniana UTEX 1602 and Micractinium conductrix SAG 241.80: implications to maltose excretion by a green alga.</title>
        <authorList>
            <person name="Arriola M.B."/>
            <person name="Velmurugan N."/>
            <person name="Zhang Y."/>
            <person name="Plunkett M.H."/>
            <person name="Hondzo H."/>
            <person name="Barney B.M."/>
        </authorList>
    </citation>
    <scope>NUCLEOTIDE SEQUENCE [LARGE SCALE GENOMIC DNA]</scope>
    <source>
        <strain evidence="5">UTEX 1602</strain>
    </source>
</reference>
<dbReference type="PROSITE" id="PS50084">
    <property type="entry name" value="KH_TYPE_1"/>
    <property type="match status" value="1"/>
</dbReference>
<dbReference type="InterPro" id="IPR047538">
    <property type="entry name" value="KH-I_ASCC1"/>
</dbReference>
<evidence type="ECO:0000256" key="1">
    <source>
        <dbReference type="PROSITE-ProRule" id="PRU00117"/>
    </source>
</evidence>
<keyword evidence="5" id="KW-1185">Reference proteome</keyword>
<dbReference type="OrthoDB" id="277832at2759"/>
<dbReference type="GO" id="GO:0006307">
    <property type="term" value="P:DNA alkylation repair"/>
    <property type="evidence" value="ECO:0007669"/>
    <property type="project" value="InterPro"/>
</dbReference>
<sequence>MTDLLHPELLDVDGRVYRVLATSLASASGRRPGSHPQRTQQRHYEAGDDAGEEESSWGGGGGEAVGCGGGGSQNDEQASVPIRQEGDSFVARMRLDSDLFPVLIGRQGATKRRVEDDTGASISIPGRGTQGAPVVIKGPSRGIVARACTQLDLIVGQALAARGPRSLDYNYFLCLPLATPELSAAFESWRDAVLAEPGAAEAGLEASVFMHPQHLHLTIAMLKLYSEEQRDLAKQTLAGLQPRVQQLLGGAPLRVRLQVLEYMNDDPSQMHVMYLGVKDAPDSPGSLQRVQQLCAAVVEAFSAAGLLLPQDDRAVKLHATVLNTRYRRRSSGSGSSGPGQASGQAQQQGQQQPQGRGQWEQRRPFDGRQLLQRHGAVDFGAVQLPAVHISQRGQPAGSASGVSDVATGFYRCAASLALS</sequence>